<organism evidence="2 3">
    <name type="scientific">Gemmatirosa kalamazoonensis</name>
    <dbReference type="NCBI Taxonomy" id="861299"/>
    <lineage>
        <taxon>Bacteria</taxon>
        <taxon>Pseudomonadati</taxon>
        <taxon>Gemmatimonadota</taxon>
        <taxon>Gemmatimonadia</taxon>
        <taxon>Gemmatimonadales</taxon>
        <taxon>Gemmatimonadaceae</taxon>
        <taxon>Gemmatirosa</taxon>
    </lineage>
</organism>
<proteinExistence type="predicted"/>
<reference evidence="2 3" key="1">
    <citation type="journal article" date="2014" name="Genome Announc.">
        <title>Genome Sequence and Methylome of Soil Bacterium Gemmatirosa kalamazoonensis KBS708T, a Member of the Rarely Cultivated Gemmatimonadetes Phylum.</title>
        <authorList>
            <person name="Debruyn J.M."/>
            <person name="Radosevich M."/>
            <person name="Wommack K.E."/>
            <person name="Polson S.W."/>
            <person name="Hauser L.J."/>
            <person name="Fawaz M.N."/>
            <person name="Korlach J."/>
            <person name="Tsai Y.C."/>
        </authorList>
    </citation>
    <scope>NUCLEOTIDE SEQUENCE [LARGE SCALE GENOMIC DNA]</scope>
    <source>
        <strain evidence="2 3">KBS708</strain>
        <plasmid evidence="3">Plasmid 1</plasmid>
    </source>
</reference>
<accession>W0RRT6</accession>
<keyword evidence="1" id="KW-0732">Signal</keyword>
<dbReference type="OrthoDB" id="9780767at2"/>
<protein>
    <submittedName>
        <fullName evidence="2">Uncharacterized protein</fullName>
    </submittedName>
</protein>
<dbReference type="EMBL" id="CP007129">
    <property type="protein sequence ID" value="AHG93040.1"/>
    <property type="molecule type" value="Genomic_DNA"/>
</dbReference>
<feature type="chain" id="PRO_5004794744" evidence="1">
    <location>
        <begin position="24"/>
        <end position="418"/>
    </location>
</feature>
<evidence type="ECO:0000256" key="1">
    <source>
        <dbReference type="SAM" id="SignalP"/>
    </source>
</evidence>
<name>W0RRT6_9BACT</name>
<gene>
    <name evidence="2" type="ORF">J421_5505</name>
</gene>
<sequence>MSARRFSFGTVALLGAAASSARAQDRLVGLRAFGAGVTAEAMTFGGGGLFQGAFGGEDSLRVRRAYQLTVPVTLAVPLGSAWTVDVTSVYAYGTVTFDPADPRKPGSRTATLAGTSDVRLRATGRVAGDALIVTLGANAPTGRAKLDAEQLTAVRVLAAPALGLSAPPVGAGASGTVGVLSARRAGRWAIAGGLSYELHDSYQPIRSLAVGAEGADFRPGGVTRVSIGADGLVGRERLSLSVAGDFFGSDRLRAGVVAPTSGQPVPTTPSAARVRLGPVISADAQLHLAAPRVREAVLWVSSRWRSSFARDGVSVSGSSGEYLDGGVRTSIPVTARTDVLLAVDGRYQSGLGFDDALLTASTTGAGLTAGVARRIGGVTVQPFARVQTGHVRSAAADRPGGSATVAGGSLGLTILSRF</sequence>
<evidence type="ECO:0000313" key="2">
    <source>
        <dbReference type="EMBL" id="AHG93040.1"/>
    </source>
</evidence>
<geneLocation type="plasmid" evidence="2 3">
    <name>1</name>
</geneLocation>
<dbReference type="Proteomes" id="UP000019151">
    <property type="component" value="Plasmid 1"/>
</dbReference>
<keyword evidence="2" id="KW-0614">Plasmid</keyword>
<feature type="signal peptide" evidence="1">
    <location>
        <begin position="1"/>
        <end position="23"/>
    </location>
</feature>
<dbReference type="KEGG" id="gba:J421_5505"/>
<dbReference type="RefSeq" id="WP_025414351.1">
    <property type="nucleotide sequence ID" value="NZ_CP007129.1"/>
</dbReference>
<evidence type="ECO:0000313" key="3">
    <source>
        <dbReference type="Proteomes" id="UP000019151"/>
    </source>
</evidence>
<dbReference type="HOGENOM" id="CLU_656822_0_0_0"/>
<keyword evidence="3" id="KW-1185">Reference proteome</keyword>
<dbReference type="InParanoid" id="W0RRT6"/>
<dbReference type="AlphaFoldDB" id="W0RRT6"/>